<keyword evidence="1" id="KW-0812">Transmembrane</keyword>
<protein>
    <submittedName>
        <fullName evidence="2">Uncharacterized protein</fullName>
    </submittedName>
</protein>
<keyword evidence="1" id="KW-0472">Membrane</keyword>
<evidence type="ECO:0000256" key="1">
    <source>
        <dbReference type="SAM" id="Phobius"/>
    </source>
</evidence>
<dbReference type="OMA" id="IVILDNW"/>
<evidence type="ECO:0000313" key="2">
    <source>
        <dbReference type="EMBL" id="OIV94028.1"/>
    </source>
</evidence>
<proteinExistence type="predicted"/>
<reference evidence="2 3" key="1">
    <citation type="journal article" date="2017" name="Plant Biotechnol. J.">
        <title>A comprehensive draft genome sequence for lupin (Lupinus angustifolius), an emerging health food: insights into plant-microbe interactions and legume evolution.</title>
        <authorList>
            <person name="Hane J.K."/>
            <person name="Ming Y."/>
            <person name="Kamphuis L.G."/>
            <person name="Nelson M.N."/>
            <person name="Garg G."/>
            <person name="Atkins C.A."/>
            <person name="Bayer P.E."/>
            <person name="Bravo A."/>
            <person name="Bringans S."/>
            <person name="Cannon S."/>
            <person name="Edwards D."/>
            <person name="Foley R."/>
            <person name="Gao L.L."/>
            <person name="Harrison M.J."/>
            <person name="Huang W."/>
            <person name="Hurgobin B."/>
            <person name="Li S."/>
            <person name="Liu C.W."/>
            <person name="McGrath A."/>
            <person name="Morahan G."/>
            <person name="Murray J."/>
            <person name="Weller J."/>
            <person name="Jian J."/>
            <person name="Singh K.B."/>
        </authorList>
    </citation>
    <scope>NUCLEOTIDE SEQUENCE [LARGE SCALE GENOMIC DNA]</scope>
    <source>
        <strain evidence="3">cv. Tanjil</strain>
        <tissue evidence="2">Whole plant</tissue>
    </source>
</reference>
<keyword evidence="1" id="KW-1133">Transmembrane helix</keyword>
<dbReference type="STRING" id="3871.A0A1J7GWR8"/>
<organism evidence="2 3">
    <name type="scientific">Lupinus angustifolius</name>
    <name type="common">Narrow-leaved blue lupine</name>
    <dbReference type="NCBI Taxonomy" id="3871"/>
    <lineage>
        <taxon>Eukaryota</taxon>
        <taxon>Viridiplantae</taxon>
        <taxon>Streptophyta</taxon>
        <taxon>Embryophyta</taxon>
        <taxon>Tracheophyta</taxon>
        <taxon>Spermatophyta</taxon>
        <taxon>Magnoliopsida</taxon>
        <taxon>eudicotyledons</taxon>
        <taxon>Gunneridae</taxon>
        <taxon>Pentapetalae</taxon>
        <taxon>rosids</taxon>
        <taxon>fabids</taxon>
        <taxon>Fabales</taxon>
        <taxon>Fabaceae</taxon>
        <taxon>Papilionoideae</taxon>
        <taxon>50 kb inversion clade</taxon>
        <taxon>genistoids sensu lato</taxon>
        <taxon>core genistoids</taxon>
        <taxon>Genisteae</taxon>
        <taxon>Lupinus</taxon>
    </lineage>
</organism>
<keyword evidence="3" id="KW-1185">Reference proteome</keyword>
<sequence length="76" mass="8519">MHIVLGIVNHSIKVSPIEVLLDFLTQGLVKVSNVIVQALVMLIVLAVSLLIVKQIVILDNWKTDYRIPGFWPSGWN</sequence>
<name>A0A1J7GWR8_LUPAN</name>
<feature type="transmembrane region" description="Helical" evidence="1">
    <location>
        <begin position="34"/>
        <end position="52"/>
    </location>
</feature>
<dbReference type="Proteomes" id="UP000188354">
    <property type="component" value="Chromosome LG17"/>
</dbReference>
<gene>
    <name evidence="2" type="ORF">TanjilG_19389</name>
</gene>
<accession>A0A1J7GWR8</accession>
<dbReference type="EMBL" id="CM007377">
    <property type="protein sequence ID" value="OIV94028.1"/>
    <property type="molecule type" value="Genomic_DNA"/>
</dbReference>
<dbReference type="AlphaFoldDB" id="A0A1J7GWR8"/>
<evidence type="ECO:0000313" key="3">
    <source>
        <dbReference type="Proteomes" id="UP000188354"/>
    </source>
</evidence>
<dbReference type="Gramene" id="OIV94028">
    <property type="protein sequence ID" value="OIV94028"/>
    <property type="gene ID" value="TanjilG_19389"/>
</dbReference>